<evidence type="ECO:0000256" key="1">
    <source>
        <dbReference type="SAM" id="Phobius"/>
    </source>
</evidence>
<gene>
    <name evidence="2" type="ORF">HPF_21850</name>
</gene>
<feature type="transmembrane region" description="Helical" evidence="1">
    <location>
        <begin position="86"/>
        <end position="107"/>
    </location>
</feature>
<dbReference type="Pfam" id="PF07077">
    <property type="entry name" value="DUF1345"/>
    <property type="match status" value="1"/>
</dbReference>
<reference evidence="2 3" key="1">
    <citation type="submission" date="2019-03" db="EMBL/GenBank/DDBJ databases">
        <authorList>
            <person name="Sebastian G."/>
            <person name="Baumann P."/>
            <person name="Ruckert C."/>
            <person name="Kalinowski J."/>
            <person name="Nebel B."/>
            <person name="Takors R."/>
            <person name="Blombach B."/>
        </authorList>
    </citation>
    <scope>NUCLEOTIDE SEQUENCE [LARGE SCALE GENOMIC DNA]</scope>
    <source>
        <strain evidence="2 3">DSM 1084</strain>
    </source>
</reference>
<organism evidence="2 3">
    <name type="scientific">Hydrogenophaga pseudoflava</name>
    <name type="common">Pseudomonas carboxydoflava</name>
    <dbReference type="NCBI Taxonomy" id="47421"/>
    <lineage>
        <taxon>Bacteria</taxon>
        <taxon>Pseudomonadati</taxon>
        <taxon>Pseudomonadota</taxon>
        <taxon>Betaproteobacteria</taxon>
        <taxon>Burkholderiales</taxon>
        <taxon>Comamonadaceae</taxon>
        <taxon>Hydrogenophaga</taxon>
    </lineage>
</organism>
<evidence type="ECO:0000313" key="3">
    <source>
        <dbReference type="Proteomes" id="UP000293912"/>
    </source>
</evidence>
<protein>
    <recommendedName>
        <fullName evidence="4">DUF1345 domain-containing protein</fullName>
    </recommendedName>
</protein>
<sequence>MRSHPLHGLHWSARFSALERQALALLPGVLTGLAVARLVAAPAGTALLCGWVAYCTTYLGLMAHLAHRLNAADTRRRAQWEDPGAAMLFVLVTLAGLACLVAVAIAADAGAHLRGAPRMAHLALMVLSLMGAWLLIQSVFALHYARRYYRPDGHDRPHVGGLAFPGGEAPDYLDFFYFSAVIGMTSQVSDVAITERSLRRLATGHGLLSFAFNLTVLALAVNVLASTLA</sequence>
<name>A0A4P6X5Y0_HYDPS</name>
<evidence type="ECO:0008006" key="4">
    <source>
        <dbReference type="Google" id="ProtNLM"/>
    </source>
</evidence>
<feature type="transmembrane region" description="Helical" evidence="1">
    <location>
        <begin position="119"/>
        <end position="142"/>
    </location>
</feature>
<proteinExistence type="predicted"/>
<dbReference type="KEGG" id="hpse:HPF_21850"/>
<keyword evidence="1" id="KW-1133">Transmembrane helix</keyword>
<feature type="transmembrane region" description="Helical" evidence="1">
    <location>
        <begin position="206"/>
        <end position="225"/>
    </location>
</feature>
<feature type="transmembrane region" description="Helical" evidence="1">
    <location>
        <begin position="45"/>
        <end position="65"/>
    </location>
</feature>
<keyword evidence="1" id="KW-0472">Membrane</keyword>
<dbReference type="AlphaFoldDB" id="A0A4P6X5Y0"/>
<accession>A0A4P6X5Y0</accession>
<evidence type="ECO:0000313" key="2">
    <source>
        <dbReference type="EMBL" id="QBM30345.1"/>
    </source>
</evidence>
<dbReference type="EMBL" id="CP037867">
    <property type="protein sequence ID" value="QBM30345.1"/>
    <property type="molecule type" value="Genomic_DNA"/>
</dbReference>
<keyword evidence="3" id="KW-1185">Reference proteome</keyword>
<dbReference type="RefSeq" id="WP_165961757.1">
    <property type="nucleotide sequence ID" value="NZ_CP037867.1"/>
</dbReference>
<keyword evidence="1" id="KW-0812">Transmembrane</keyword>
<dbReference type="Proteomes" id="UP000293912">
    <property type="component" value="Chromosome"/>
</dbReference>
<dbReference type="InterPro" id="IPR009781">
    <property type="entry name" value="DUF1345"/>
</dbReference>